<dbReference type="Pfam" id="PF00248">
    <property type="entry name" value="Aldo_ket_red"/>
    <property type="match status" value="1"/>
</dbReference>
<evidence type="ECO:0000256" key="1">
    <source>
        <dbReference type="ARBA" id="ARBA00023002"/>
    </source>
</evidence>
<dbReference type="AlphaFoldDB" id="A0AAV3T5T0"/>
<dbReference type="GO" id="GO:0005737">
    <property type="term" value="C:cytoplasm"/>
    <property type="evidence" value="ECO:0007669"/>
    <property type="project" value="TreeGrafter"/>
</dbReference>
<organism evidence="3 4">
    <name type="scientific">Natronoarchaeum mannanilyticum</name>
    <dbReference type="NCBI Taxonomy" id="926360"/>
    <lineage>
        <taxon>Archaea</taxon>
        <taxon>Methanobacteriati</taxon>
        <taxon>Methanobacteriota</taxon>
        <taxon>Stenosarchaea group</taxon>
        <taxon>Halobacteria</taxon>
        <taxon>Halobacteriales</taxon>
        <taxon>Natronoarchaeaceae</taxon>
    </lineage>
</organism>
<dbReference type="CDD" id="cd19088">
    <property type="entry name" value="AKR_AKR13B1"/>
    <property type="match status" value="1"/>
</dbReference>
<evidence type="ECO:0000313" key="4">
    <source>
        <dbReference type="Proteomes" id="UP001500420"/>
    </source>
</evidence>
<dbReference type="EMBL" id="BAAADV010000001">
    <property type="protein sequence ID" value="GAA0665661.1"/>
    <property type="molecule type" value="Genomic_DNA"/>
</dbReference>
<protein>
    <submittedName>
        <fullName evidence="3">Aldo/keto reductase</fullName>
    </submittedName>
</protein>
<evidence type="ECO:0000259" key="2">
    <source>
        <dbReference type="Pfam" id="PF00248"/>
    </source>
</evidence>
<gene>
    <name evidence="3" type="ORF">GCM10009020_08450</name>
</gene>
<dbReference type="Proteomes" id="UP001500420">
    <property type="component" value="Unassembled WGS sequence"/>
</dbReference>
<sequence>MVTNESDAFELGGTDEIHRLGYGAMRITGEEIIGEPDDPENARDVLRRAVDLGVDFIDTADSYGPGVSERLIREALLSDPEYRDEVVVATKGGLLRNRDGDWLPNGDPDYLRNAALASLDRLGVDEIDLYQFHRPDPDTPFEDSVTAIAEMQDEGLIRHVGVSNVDAEQLDKAREITDIVTVQNEYNLGNRESEDVLEACEDAGIGFIPWYPLGAGDLGEKEQVLDEIAANHDASRYQIGLAWLLEHSDVMLPIPGTSSIEHLEENVAASSIDLSDEEYERLAA</sequence>
<dbReference type="SUPFAM" id="SSF51430">
    <property type="entry name" value="NAD(P)-linked oxidoreductase"/>
    <property type="match status" value="1"/>
</dbReference>
<name>A0AAV3T5T0_9EURY</name>
<feature type="domain" description="NADP-dependent oxidoreductase" evidence="2">
    <location>
        <begin position="19"/>
        <end position="283"/>
    </location>
</feature>
<evidence type="ECO:0000313" key="3">
    <source>
        <dbReference type="EMBL" id="GAA0665661.1"/>
    </source>
</evidence>
<dbReference type="InterPro" id="IPR023210">
    <property type="entry name" value="NADP_OxRdtase_dom"/>
</dbReference>
<dbReference type="PANTHER" id="PTHR43625">
    <property type="entry name" value="AFLATOXIN B1 ALDEHYDE REDUCTASE"/>
    <property type="match status" value="1"/>
</dbReference>
<keyword evidence="1" id="KW-0560">Oxidoreductase</keyword>
<comment type="caution">
    <text evidence="3">The sequence shown here is derived from an EMBL/GenBank/DDBJ whole genome shotgun (WGS) entry which is preliminary data.</text>
</comment>
<dbReference type="GO" id="GO:0016491">
    <property type="term" value="F:oxidoreductase activity"/>
    <property type="evidence" value="ECO:0007669"/>
    <property type="project" value="UniProtKB-KW"/>
</dbReference>
<reference evidence="3 4" key="1">
    <citation type="journal article" date="2019" name="Int. J. Syst. Evol. Microbiol.">
        <title>The Global Catalogue of Microorganisms (GCM) 10K type strain sequencing project: providing services to taxonomists for standard genome sequencing and annotation.</title>
        <authorList>
            <consortium name="The Broad Institute Genomics Platform"/>
            <consortium name="The Broad Institute Genome Sequencing Center for Infectious Disease"/>
            <person name="Wu L."/>
            <person name="Ma J."/>
        </authorList>
    </citation>
    <scope>NUCLEOTIDE SEQUENCE [LARGE SCALE GENOMIC DNA]</scope>
    <source>
        <strain evidence="3 4">JCM 16328</strain>
    </source>
</reference>
<dbReference type="RefSeq" id="WP_343772634.1">
    <property type="nucleotide sequence ID" value="NZ_BAAADV010000001.1"/>
</dbReference>
<dbReference type="PANTHER" id="PTHR43625:SF40">
    <property type="entry name" value="ALDO-KETO REDUCTASE YAKC [NADP(+)]"/>
    <property type="match status" value="1"/>
</dbReference>
<dbReference type="InterPro" id="IPR050791">
    <property type="entry name" value="Aldo-Keto_reductase"/>
</dbReference>
<proteinExistence type="predicted"/>
<dbReference type="InterPro" id="IPR020471">
    <property type="entry name" value="AKR"/>
</dbReference>
<dbReference type="PRINTS" id="PR00069">
    <property type="entry name" value="ALDKETRDTASE"/>
</dbReference>
<dbReference type="Gene3D" id="3.20.20.100">
    <property type="entry name" value="NADP-dependent oxidoreductase domain"/>
    <property type="match status" value="1"/>
</dbReference>
<accession>A0AAV3T5T0</accession>
<dbReference type="InterPro" id="IPR036812">
    <property type="entry name" value="NAD(P)_OxRdtase_dom_sf"/>
</dbReference>
<keyword evidence="4" id="KW-1185">Reference proteome</keyword>